<sequence>MEVQITTLGAILGLLLSIVLIIKKFHPAYSLILGAVVGGLVGGAGLTGTVDAMMTGAKDIMPAILRIVTSGVLAGVLIKTGAAAKIADQIIKTLGEKRALFALALSTMILTSVGVFVDVAVITVAPIALAIAKKIGYAPMVILLAMIGGGKAGNVISPNPNTISAAENFGVDLSSLMAANIIPAIVGLIVTVILANLLSKKIKSKKSKDIEIDIENGNENVELPSFLSAIIGPLVAIILLSLRPIAGIAIDPLIALPVGGIVGALAMGKIKNLNEYVTFGLSKMMPVAILLIGTGTVAGIIKASTLQQTTIAILSALNMPAFLLAPIAGILMSAATASTTAGATIASATFAPAIIASGVSPLAGGAMVHTGATVLDHLPHGSFFHATAGATNMDISDRLKLIPYESLIGLSMTIVSTIIWGIII</sequence>
<dbReference type="PANTHER" id="PTHR30354:SF23">
    <property type="entry name" value="GNTP FAMILY PERMEASE"/>
    <property type="match status" value="1"/>
</dbReference>
<protein>
    <submittedName>
        <fullName evidence="2">GntP family gluconate:H+ symporter</fullName>
    </submittedName>
</protein>
<feature type="transmembrane region" description="Helical" evidence="1">
    <location>
        <begin position="29"/>
        <end position="48"/>
    </location>
</feature>
<dbReference type="RefSeq" id="WP_307508613.1">
    <property type="nucleotide sequence ID" value="NZ_BAAACE010000021.1"/>
</dbReference>
<feature type="transmembrane region" description="Helical" evidence="1">
    <location>
        <begin position="6"/>
        <end position="22"/>
    </location>
</feature>
<feature type="transmembrane region" description="Helical" evidence="1">
    <location>
        <begin position="220"/>
        <end position="239"/>
    </location>
</feature>
<evidence type="ECO:0000256" key="1">
    <source>
        <dbReference type="SAM" id="Phobius"/>
    </source>
</evidence>
<keyword evidence="1" id="KW-0812">Transmembrane</keyword>
<proteinExistence type="predicted"/>
<keyword evidence="1" id="KW-0472">Membrane</keyword>
<feature type="transmembrane region" description="Helical" evidence="1">
    <location>
        <begin position="99"/>
        <end position="132"/>
    </location>
</feature>
<keyword evidence="1" id="KW-1133">Transmembrane helix</keyword>
<feature type="transmembrane region" description="Helical" evidence="1">
    <location>
        <begin position="401"/>
        <end position="423"/>
    </location>
</feature>
<dbReference type="Pfam" id="PF02447">
    <property type="entry name" value="GntP_permease"/>
    <property type="match status" value="1"/>
</dbReference>
<feature type="transmembrane region" description="Helical" evidence="1">
    <location>
        <begin position="287"/>
        <end position="305"/>
    </location>
</feature>
<evidence type="ECO:0000313" key="3">
    <source>
        <dbReference type="Proteomes" id="UP001232584"/>
    </source>
</evidence>
<feature type="transmembrane region" description="Helical" evidence="1">
    <location>
        <begin position="177"/>
        <end position="199"/>
    </location>
</feature>
<organism evidence="2 3">
    <name type="scientific">Paraclostridium ghonii</name>
    <dbReference type="NCBI Taxonomy" id="29358"/>
    <lineage>
        <taxon>Bacteria</taxon>
        <taxon>Bacillati</taxon>
        <taxon>Bacillota</taxon>
        <taxon>Clostridia</taxon>
        <taxon>Peptostreptococcales</taxon>
        <taxon>Peptostreptococcaceae</taxon>
        <taxon>Paraclostridium</taxon>
    </lineage>
</organism>
<gene>
    <name evidence="2" type="ORF">QOZ92_002634</name>
</gene>
<dbReference type="EMBL" id="JAUSWG010000012">
    <property type="protein sequence ID" value="MDQ0557499.1"/>
    <property type="molecule type" value="Genomic_DNA"/>
</dbReference>
<reference evidence="2 3" key="1">
    <citation type="submission" date="2023-07" db="EMBL/GenBank/DDBJ databases">
        <title>Genomic Encyclopedia of Type Strains, Phase IV (KMG-IV): sequencing the most valuable type-strain genomes for metagenomic binning, comparative biology and taxonomic classification.</title>
        <authorList>
            <person name="Goeker M."/>
        </authorList>
    </citation>
    <scope>NUCLEOTIDE SEQUENCE [LARGE SCALE GENOMIC DNA]</scope>
    <source>
        <strain evidence="2 3">DSM 15049</strain>
    </source>
</reference>
<name>A0ABU0N3F7_9FIRM</name>
<feature type="transmembrane region" description="Helical" evidence="1">
    <location>
        <begin position="245"/>
        <end position="266"/>
    </location>
</feature>
<dbReference type="PANTHER" id="PTHR30354">
    <property type="entry name" value="GNT FAMILY GLUCONATE TRANSPORTER"/>
    <property type="match status" value="1"/>
</dbReference>
<feature type="transmembrane region" description="Helical" evidence="1">
    <location>
        <begin position="311"/>
        <end position="331"/>
    </location>
</feature>
<comment type="caution">
    <text evidence="2">The sequence shown here is derived from an EMBL/GenBank/DDBJ whole genome shotgun (WGS) entry which is preliminary data.</text>
</comment>
<dbReference type="Proteomes" id="UP001232584">
    <property type="component" value="Unassembled WGS sequence"/>
</dbReference>
<accession>A0ABU0N3F7</accession>
<feature type="transmembrane region" description="Helical" evidence="1">
    <location>
        <begin position="60"/>
        <end position="78"/>
    </location>
</feature>
<evidence type="ECO:0000313" key="2">
    <source>
        <dbReference type="EMBL" id="MDQ0557499.1"/>
    </source>
</evidence>
<keyword evidence="3" id="KW-1185">Reference proteome</keyword>
<dbReference type="InterPro" id="IPR003474">
    <property type="entry name" value="Glcn_transporter"/>
</dbReference>